<dbReference type="EMBL" id="NWUJ01000004">
    <property type="protein sequence ID" value="PFH35632.1"/>
    <property type="molecule type" value="Genomic_DNA"/>
</dbReference>
<name>A0A2A9MJR7_BESBE</name>
<keyword evidence="2" id="KW-1185">Reference proteome</keyword>
<proteinExistence type="predicted"/>
<evidence type="ECO:0000313" key="2">
    <source>
        <dbReference type="Proteomes" id="UP000224006"/>
    </source>
</evidence>
<gene>
    <name evidence="1" type="ORF">BESB_052830</name>
</gene>
<dbReference type="VEuPathDB" id="ToxoDB:BESB_052830"/>
<dbReference type="RefSeq" id="XP_029219641.1">
    <property type="nucleotide sequence ID" value="XM_029363718.1"/>
</dbReference>
<sequence>MTSPDAEVEETAEVDEVAGAVAKELGKGEVLPPLTAAQVSVFAKYGKKVLGGATATALAAGIAAYILSGNVQDIAGLVETQYDNMTGGLNEISMAEFGPDILPTSNRGDMM</sequence>
<reference evidence="1 2" key="1">
    <citation type="submission" date="2017-09" db="EMBL/GenBank/DDBJ databases">
        <title>Genome sequencing of Besnoitia besnoiti strain Bb-Ger1.</title>
        <authorList>
            <person name="Schares G."/>
            <person name="Venepally P."/>
            <person name="Lorenzi H.A."/>
        </authorList>
    </citation>
    <scope>NUCLEOTIDE SEQUENCE [LARGE SCALE GENOMIC DNA]</scope>
    <source>
        <strain evidence="1 2">Bb-Ger1</strain>
    </source>
</reference>
<protein>
    <submittedName>
        <fullName evidence="1">Uncharacterized protein</fullName>
    </submittedName>
</protein>
<dbReference type="GeneID" id="40310212"/>
<dbReference type="Proteomes" id="UP000224006">
    <property type="component" value="Chromosome IV"/>
</dbReference>
<dbReference type="KEGG" id="bbes:BESB_052830"/>
<dbReference type="AlphaFoldDB" id="A0A2A9MJR7"/>
<comment type="caution">
    <text evidence="1">The sequence shown here is derived from an EMBL/GenBank/DDBJ whole genome shotgun (WGS) entry which is preliminary data.</text>
</comment>
<evidence type="ECO:0000313" key="1">
    <source>
        <dbReference type="EMBL" id="PFH35632.1"/>
    </source>
</evidence>
<organism evidence="1 2">
    <name type="scientific">Besnoitia besnoiti</name>
    <name type="common">Apicomplexan protozoan</name>
    <dbReference type="NCBI Taxonomy" id="94643"/>
    <lineage>
        <taxon>Eukaryota</taxon>
        <taxon>Sar</taxon>
        <taxon>Alveolata</taxon>
        <taxon>Apicomplexa</taxon>
        <taxon>Conoidasida</taxon>
        <taxon>Coccidia</taxon>
        <taxon>Eucoccidiorida</taxon>
        <taxon>Eimeriorina</taxon>
        <taxon>Sarcocystidae</taxon>
        <taxon>Besnoitia</taxon>
    </lineage>
</organism>
<accession>A0A2A9MJR7</accession>